<reference evidence="1" key="1">
    <citation type="submission" date="2021-06" db="EMBL/GenBank/DDBJ databases">
        <authorList>
            <person name="Kallberg Y."/>
            <person name="Tangrot J."/>
            <person name="Rosling A."/>
        </authorList>
    </citation>
    <scope>NUCLEOTIDE SEQUENCE</scope>
    <source>
        <strain evidence="1">IN212</strain>
    </source>
</reference>
<feature type="non-terminal residue" evidence="1">
    <location>
        <position position="1"/>
    </location>
</feature>
<evidence type="ECO:0000313" key="1">
    <source>
        <dbReference type="EMBL" id="CAG8794177.1"/>
    </source>
</evidence>
<feature type="non-terminal residue" evidence="1">
    <location>
        <position position="55"/>
    </location>
</feature>
<dbReference type="Proteomes" id="UP000789396">
    <property type="component" value="Unassembled WGS sequence"/>
</dbReference>
<keyword evidence="2" id="KW-1185">Reference proteome</keyword>
<dbReference type="EMBL" id="CAJVPZ010064350">
    <property type="protein sequence ID" value="CAG8794177.1"/>
    <property type="molecule type" value="Genomic_DNA"/>
</dbReference>
<gene>
    <name evidence="1" type="ORF">RFULGI_LOCUS17045</name>
</gene>
<evidence type="ECO:0000313" key="2">
    <source>
        <dbReference type="Proteomes" id="UP000789396"/>
    </source>
</evidence>
<sequence length="55" mass="6298">EVYIIPLFNHFYIGTLPLKICFGKSTDSGKEIAYVFPSKLKKDFDIEDLTANEVE</sequence>
<protein>
    <submittedName>
        <fullName evidence="1">10606_t:CDS:1</fullName>
    </submittedName>
</protein>
<accession>A0A9N9JSM8</accession>
<name>A0A9N9JSM8_9GLOM</name>
<comment type="caution">
    <text evidence="1">The sequence shown here is derived from an EMBL/GenBank/DDBJ whole genome shotgun (WGS) entry which is preliminary data.</text>
</comment>
<dbReference type="AlphaFoldDB" id="A0A9N9JSM8"/>
<proteinExistence type="predicted"/>
<organism evidence="1 2">
    <name type="scientific">Racocetra fulgida</name>
    <dbReference type="NCBI Taxonomy" id="60492"/>
    <lineage>
        <taxon>Eukaryota</taxon>
        <taxon>Fungi</taxon>
        <taxon>Fungi incertae sedis</taxon>
        <taxon>Mucoromycota</taxon>
        <taxon>Glomeromycotina</taxon>
        <taxon>Glomeromycetes</taxon>
        <taxon>Diversisporales</taxon>
        <taxon>Gigasporaceae</taxon>
        <taxon>Racocetra</taxon>
    </lineage>
</organism>